<evidence type="ECO:0000313" key="1">
    <source>
        <dbReference type="EMBL" id="KIK76024.1"/>
    </source>
</evidence>
<dbReference type="InParanoid" id="A0A0D0D743"/>
<accession>A0A0D0D743</accession>
<reference evidence="1 2" key="1">
    <citation type="submission" date="2014-04" db="EMBL/GenBank/DDBJ databases">
        <authorList>
            <consortium name="DOE Joint Genome Institute"/>
            <person name="Kuo A."/>
            <person name="Kohler A."/>
            <person name="Jargeat P."/>
            <person name="Nagy L.G."/>
            <person name="Floudas D."/>
            <person name="Copeland A."/>
            <person name="Barry K.W."/>
            <person name="Cichocki N."/>
            <person name="Veneault-Fourrey C."/>
            <person name="LaButti K."/>
            <person name="Lindquist E.A."/>
            <person name="Lipzen A."/>
            <person name="Lundell T."/>
            <person name="Morin E."/>
            <person name="Murat C."/>
            <person name="Sun H."/>
            <person name="Tunlid A."/>
            <person name="Henrissat B."/>
            <person name="Grigoriev I.V."/>
            <person name="Hibbett D.S."/>
            <person name="Martin F."/>
            <person name="Nordberg H.P."/>
            <person name="Cantor M.N."/>
            <person name="Hua S.X."/>
        </authorList>
    </citation>
    <scope>NUCLEOTIDE SEQUENCE [LARGE SCALE GENOMIC DNA]</scope>
    <source>
        <strain evidence="1 2">Ve08.2h10</strain>
    </source>
</reference>
<name>A0A0D0D743_9AGAM</name>
<dbReference type="AlphaFoldDB" id="A0A0D0D743"/>
<dbReference type="Proteomes" id="UP000054538">
    <property type="component" value="Unassembled WGS sequence"/>
</dbReference>
<organism evidence="1 2">
    <name type="scientific">Paxillus rubicundulus Ve08.2h10</name>
    <dbReference type="NCBI Taxonomy" id="930991"/>
    <lineage>
        <taxon>Eukaryota</taxon>
        <taxon>Fungi</taxon>
        <taxon>Dikarya</taxon>
        <taxon>Basidiomycota</taxon>
        <taxon>Agaricomycotina</taxon>
        <taxon>Agaricomycetes</taxon>
        <taxon>Agaricomycetidae</taxon>
        <taxon>Boletales</taxon>
        <taxon>Paxilineae</taxon>
        <taxon>Paxillaceae</taxon>
        <taxon>Paxillus</taxon>
    </lineage>
</organism>
<evidence type="ECO:0000313" key="2">
    <source>
        <dbReference type="Proteomes" id="UP000054538"/>
    </source>
</evidence>
<proteinExistence type="predicted"/>
<gene>
    <name evidence="1" type="ORF">PAXRUDRAFT_835488</name>
</gene>
<dbReference type="HOGENOM" id="CLU_2400334_0_0_1"/>
<reference evidence="2" key="2">
    <citation type="submission" date="2015-01" db="EMBL/GenBank/DDBJ databases">
        <title>Evolutionary Origins and Diversification of the Mycorrhizal Mutualists.</title>
        <authorList>
            <consortium name="DOE Joint Genome Institute"/>
            <consortium name="Mycorrhizal Genomics Consortium"/>
            <person name="Kohler A."/>
            <person name="Kuo A."/>
            <person name="Nagy L.G."/>
            <person name="Floudas D."/>
            <person name="Copeland A."/>
            <person name="Barry K.W."/>
            <person name="Cichocki N."/>
            <person name="Veneault-Fourrey C."/>
            <person name="LaButti K."/>
            <person name="Lindquist E.A."/>
            <person name="Lipzen A."/>
            <person name="Lundell T."/>
            <person name="Morin E."/>
            <person name="Murat C."/>
            <person name="Riley R."/>
            <person name="Ohm R."/>
            <person name="Sun H."/>
            <person name="Tunlid A."/>
            <person name="Henrissat B."/>
            <person name="Grigoriev I.V."/>
            <person name="Hibbett D.S."/>
            <person name="Martin F."/>
        </authorList>
    </citation>
    <scope>NUCLEOTIDE SEQUENCE [LARGE SCALE GENOMIC DNA]</scope>
    <source>
        <strain evidence="2">Ve08.2h10</strain>
    </source>
</reference>
<sequence length="93" mass="10269">MSYGVSSQQVIQSAEYSIPSHSCRNSNGMENVTLPVLPAQVAHKNDDEQGMAIPSAEASNCQERAQERLVYGRSVSRVRTHKIDGKFGEEDIF</sequence>
<keyword evidence="2" id="KW-1185">Reference proteome</keyword>
<dbReference type="EMBL" id="KN827716">
    <property type="protein sequence ID" value="KIK76024.1"/>
    <property type="molecule type" value="Genomic_DNA"/>
</dbReference>
<protein>
    <submittedName>
        <fullName evidence="1">Uncharacterized protein</fullName>
    </submittedName>
</protein>